<proteinExistence type="predicted"/>
<comment type="caution">
    <text evidence="2">The sequence shown here is derived from an EMBL/GenBank/DDBJ whole genome shotgun (WGS) entry which is preliminary data.</text>
</comment>
<reference evidence="2" key="1">
    <citation type="submission" date="2019-08" db="EMBL/GenBank/DDBJ databases">
        <authorList>
            <person name="Kucharzyk K."/>
            <person name="Murdoch R.W."/>
            <person name="Higgins S."/>
            <person name="Loffler F."/>
        </authorList>
    </citation>
    <scope>NUCLEOTIDE SEQUENCE</scope>
</reference>
<protein>
    <submittedName>
        <fullName evidence="2">Uncharacterized protein</fullName>
    </submittedName>
</protein>
<evidence type="ECO:0000313" key="2">
    <source>
        <dbReference type="EMBL" id="MPN31661.1"/>
    </source>
</evidence>
<dbReference type="AlphaFoldDB" id="A0A645GXR7"/>
<dbReference type="EMBL" id="VSSQ01083286">
    <property type="protein sequence ID" value="MPN31661.1"/>
    <property type="molecule type" value="Genomic_DNA"/>
</dbReference>
<sequence length="112" mass="11739">MGALDAGGNGGGAPVGGLLHVAAKILIGEHGAAHGTHADGRIQQVHLLHRLGHQLVNDAVGAAGAVVELHVRQSLGFLIDNRHVTPPPSGPFCPLPRFPPQWESRRRRGPDK</sequence>
<name>A0A645GXR7_9ZZZZ</name>
<feature type="compositionally biased region" description="Pro residues" evidence="1">
    <location>
        <begin position="86"/>
        <end position="99"/>
    </location>
</feature>
<accession>A0A645GXR7</accession>
<gene>
    <name evidence="2" type="ORF">SDC9_179135</name>
</gene>
<feature type="region of interest" description="Disordered" evidence="1">
    <location>
        <begin position="86"/>
        <end position="112"/>
    </location>
</feature>
<organism evidence="2">
    <name type="scientific">bioreactor metagenome</name>
    <dbReference type="NCBI Taxonomy" id="1076179"/>
    <lineage>
        <taxon>unclassified sequences</taxon>
        <taxon>metagenomes</taxon>
        <taxon>ecological metagenomes</taxon>
    </lineage>
</organism>
<evidence type="ECO:0000256" key="1">
    <source>
        <dbReference type="SAM" id="MobiDB-lite"/>
    </source>
</evidence>